<feature type="domain" description="Helicase HerA central" evidence="1">
    <location>
        <begin position="157"/>
        <end position="306"/>
    </location>
</feature>
<dbReference type="InterPro" id="IPR002789">
    <property type="entry name" value="HerA_central"/>
</dbReference>
<dbReference type="SUPFAM" id="SSF52540">
    <property type="entry name" value="P-loop containing nucleoside triphosphate hydrolases"/>
    <property type="match status" value="1"/>
</dbReference>
<gene>
    <name evidence="2" type="ORF">METZ01_LOCUS319408</name>
</gene>
<dbReference type="PANTHER" id="PTHR42957">
    <property type="entry name" value="HELICASE MJ1565-RELATED"/>
    <property type="match status" value="1"/>
</dbReference>
<protein>
    <recommendedName>
        <fullName evidence="1">Helicase HerA central domain-containing protein</fullName>
    </recommendedName>
</protein>
<name>A0A382NZE8_9ZZZZ</name>
<proteinExistence type="predicted"/>
<dbReference type="Pfam" id="PF01935">
    <property type="entry name" value="DUF87"/>
    <property type="match status" value="1"/>
</dbReference>
<feature type="non-terminal residue" evidence="2">
    <location>
        <position position="315"/>
    </location>
</feature>
<dbReference type="InterPro" id="IPR008571">
    <property type="entry name" value="HerA-like"/>
</dbReference>
<sequence length="315" mass="34913">MRIATQKISEPWASIGTVLGQPTINDYTFYLKKFKAKKGDIIAAEAKLPTGEGKVIDVVVWGRIMEIVSSNDFLPNEATKELTEENIDIQNTILPLTKNDSICMVKNLGYTKNCVGEKMVLIPVNYPVSPGGVVKYPASKDLGTLLNAGMNNKNPLFIGHLVARKDIDVFVSADNMVSRHVLVIGMTGSGKSVWVRRAVRELMQKQYPILIIDPHGDNLGIVQKAKKLFPDHKIKLFYPKISAPKNNKEVIFTLIEKLGNKLTEPQYEFLNWLLTNIDYEAGTSLLHYISILIQRSNAAAANKRSKSSSSLNGAS</sequence>
<reference evidence="2" key="1">
    <citation type="submission" date="2018-05" db="EMBL/GenBank/DDBJ databases">
        <authorList>
            <person name="Lanie J.A."/>
            <person name="Ng W.-L."/>
            <person name="Kazmierczak K.M."/>
            <person name="Andrzejewski T.M."/>
            <person name="Davidsen T.M."/>
            <person name="Wayne K.J."/>
            <person name="Tettelin H."/>
            <person name="Glass J.I."/>
            <person name="Rusch D."/>
            <person name="Podicherti R."/>
            <person name="Tsui H.-C.T."/>
            <person name="Winkler M.E."/>
        </authorList>
    </citation>
    <scope>NUCLEOTIDE SEQUENCE</scope>
</reference>
<organism evidence="2">
    <name type="scientific">marine metagenome</name>
    <dbReference type="NCBI Taxonomy" id="408172"/>
    <lineage>
        <taxon>unclassified sequences</taxon>
        <taxon>metagenomes</taxon>
        <taxon>ecological metagenomes</taxon>
    </lineage>
</organism>
<dbReference type="EMBL" id="UINC01103848">
    <property type="protein sequence ID" value="SVC66554.1"/>
    <property type="molecule type" value="Genomic_DNA"/>
</dbReference>
<dbReference type="InterPro" id="IPR027417">
    <property type="entry name" value="P-loop_NTPase"/>
</dbReference>
<accession>A0A382NZE8</accession>
<dbReference type="Gene3D" id="3.40.50.300">
    <property type="entry name" value="P-loop containing nucleotide triphosphate hydrolases"/>
    <property type="match status" value="1"/>
</dbReference>
<evidence type="ECO:0000259" key="1">
    <source>
        <dbReference type="Pfam" id="PF01935"/>
    </source>
</evidence>
<dbReference type="AlphaFoldDB" id="A0A382NZE8"/>
<dbReference type="CDD" id="cd01127">
    <property type="entry name" value="TrwB_TraG_TraD_VirD4"/>
    <property type="match status" value="1"/>
</dbReference>
<evidence type="ECO:0000313" key="2">
    <source>
        <dbReference type="EMBL" id="SVC66554.1"/>
    </source>
</evidence>
<dbReference type="PANTHER" id="PTHR42957:SF1">
    <property type="entry name" value="HELICASE MJ1565-RELATED"/>
    <property type="match status" value="1"/>
</dbReference>